<accession>A0A552V5J9</accession>
<dbReference type="OrthoDB" id="1444001at2"/>
<proteinExistence type="predicted"/>
<keyword evidence="1" id="KW-0732">Signal</keyword>
<feature type="chain" id="PRO_5022167508" evidence="1">
    <location>
        <begin position="20"/>
        <end position="198"/>
    </location>
</feature>
<dbReference type="Proteomes" id="UP000320643">
    <property type="component" value="Unassembled WGS sequence"/>
</dbReference>
<feature type="signal peptide" evidence="1">
    <location>
        <begin position="1"/>
        <end position="19"/>
    </location>
</feature>
<dbReference type="RefSeq" id="WP_143372386.1">
    <property type="nucleotide sequence ID" value="NZ_VJVZ01000003.1"/>
</dbReference>
<dbReference type="AlphaFoldDB" id="A0A552V5J9"/>
<keyword evidence="3" id="KW-1185">Reference proteome</keyword>
<organism evidence="2 3">
    <name type="scientific">Flavobacterium zepuense</name>
    <dbReference type="NCBI Taxonomy" id="2593302"/>
    <lineage>
        <taxon>Bacteria</taxon>
        <taxon>Pseudomonadati</taxon>
        <taxon>Bacteroidota</taxon>
        <taxon>Flavobacteriia</taxon>
        <taxon>Flavobacteriales</taxon>
        <taxon>Flavobacteriaceae</taxon>
        <taxon>Flavobacterium</taxon>
    </lineage>
</organism>
<evidence type="ECO:0000313" key="3">
    <source>
        <dbReference type="Proteomes" id="UP000320643"/>
    </source>
</evidence>
<gene>
    <name evidence="2" type="ORF">FMM05_05730</name>
</gene>
<name>A0A552V5J9_9FLAO</name>
<sequence>MKKILLCAALFVATISAVAQTEATTKDGKKVVLNSNGTWAYADGDCNLLTETKTYTGGKTMTSAKEPIKLFDDASAKTGVSLDAIKGSSSLILNFGRIERIAICINKNAPLNLEFTDGTKLVLKHMGELDCKGNFSCFLGEQMNTGKELGVLKSKKIKKVSIEYTDTENGAIKKFTKDYTLTADQGEKLSKIINCLSN</sequence>
<protein>
    <submittedName>
        <fullName evidence="2">Uncharacterized protein</fullName>
    </submittedName>
</protein>
<evidence type="ECO:0000256" key="1">
    <source>
        <dbReference type="SAM" id="SignalP"/>
    </source>
</evidence>
<evidence type="ECO:0000313" key="2">
    <source>
        <dbReference type="EMBL" id="TRW25721.1"/>
    </source>
</evidence>
<dbReference type="EMBL" id="VJVZ01000003">
    <property type="protein sequence ID" value="TRW25721.1"/>
    <property type="molecule type" value="Genomic_DNA"/>
</dbReference>
<comment type="caution">
    <text evidence="2">The sequence shown here is derived from an EMBL/GenBank/DDBJ whole genome shotgun (WGS) entry which is preliminary data.</text>
</comment>
<reference evidence="2 3" key="1">
    <citation type="submission" date="2019-07" db="EMBL/GenBank/DDBJ databases">
        <title>Flavobacterium sp. nov., isolated from glacier ice.</title>
        <authorList>
            <person name="Liu Q."/>
            <person name="Xin Y.-H."/>
        </authorList>
    </citation>
    <scope>NUCLEOTIDE SEQUENCE [LARGE SCALE GENOMIC DNA]</scope>
    <source>
        <strain evidence="2 3">ZT4R6</strain>
    </source>
</reference>